<dbReference type="GO" id="GO:0071949">
    <property type="term" value="F:FAD binding"/>
    <property type="evidence" value="ECO:0007669"/>
    <property type="project" value="InterPro"/>
</dbReference>
<feature type="binding site" evidence="13">
    <location>
        <position position="988"/>
    </location>
    <ligand>
        <name>substrate</name>
    </ligand>
</feature>
<keyword evidence="4" id="KW-0285">Flavoprotein</keyword>
<reference evidence="17" key="1">
    <citation type="submission" date="2017-01" db="EMBL/GenBank/DDBJ databases">
        <title>Comparative genomics of anhydrobiosis in the tardigrade Hypsibius dujardini.</title>
        <authorList>
            <person name="Yoshida Y."/>
            <person name="Koutsovoulos G."/>
            <person name="Laetsch D."/>
            <person name="Stevens L."/>
            <person name="Kumar S."/>
            <person name="Horikawa D."/>
            <person name="Ishino K."/>
            <person name="Komine S."/>
            <person name="Tomita M."/>
            <person name="Blaxter M."/>
            <person name="Arakawa K."/>
        </authorList>
    </citation>
    <scope>NUCLEOTIDE SEQUENCE [LARGE SCALE GENOMIC DNA]</scope>
    <source>
        <strain evidence="17">Z151</strain>
    </source>
</reference>
<evidence type="ECO:0000256" key="12">
    <source>
        <dbReference type="PIRSR" id="PIRSR000127-1"/>
    </source>
</evidence>
<keyword evidence="7 13" id="KW-0274">FAD</keyword>
<evidence type="ECO:0000256" key="3">
    <source>
        <dbReference type="ARBA" id="ARBA00022505"/>
    </source>
</evidence>
<dbReference type="InterPro" id="IPR036884">
    <property type="entry name" value="2Fe-2S-bd_dom_sf"/>
</dbReference>
<comment type="cofactor">
    <cofactor evidence="11">
        <name>[2Fe-2S] cluster</name>
        <dbReference type="ChEBI" id="CHEBI:190135"/>
    </cofactor>
</comment>
<dbReference type="Gene3D" id="3.30.465.10">
    <property type="match status" value="1"/>
</dbReference>
<dbReference type="Pfam" id="PF01799">
    <property type="entry name" value="Fer2_2"/>
    <property type="match status" value="1"/>
</dbReference>
<dbReference type="Gene3D" id="3.90.1170.50">
    <property type="entry name" value="Aldehyde oxidase/xanthine dehydrogenase, a/b hammerhead"/>
    <property type="match status" value="1"/>
</dbReference>
<dbReference type="Gene3D" id="3.30.390.50">
    <property type="entry name" value="CO dehydrogenase flavoprotein, C-terminal domain"/>
    <property type="match status" value="1"/>
</dbReference>
<keyword evidence="17" id="KW-1185">Reference proteome</keyword>
<evidence type="ECO:0000256" key="9">
    <source>
        <dbReference type="ARBA" id="ARBA00023004"/>
    </source>
</evidence>
<evidence type="ECO:0000256" key="6">
    <source>
        <dbReference type="ARBA" id="ARBA00022723"/>
    </source>
</evidence>
<comment type="caution">
    <text evidence="16">The sequence shown here is derived from an EMBL/GenBank/DDBJ whole genome shotgun (WGS) entry which is preliminary data.</text>
</comment>
<keyword evidence="10 14" id="KW-0411">Iron-sulfur</keyword>
<dbReference type="PIRSF" id="PIRSF000127">
    <property type="entry name" value="Xanthine_DH"/>
    <property type="match status" value="1"/>
</dbReference>
<dbReference type="GO" id="GO:0016491">
    <property type="term" value="F:oxidoreductase activity"/>
    <property type="evidence" value="ECO:0007669"/>
    <property type="project" value="UniProtKB-KW"/>
</dbReference>
<dbReference type="SUPFAM" id="SSF56003">
    <property type="entry name" value="Molybdenum cofactor-binding domain"/>
    <property type="match status" value="1"/>
</dbReference>
<dbReference type="FunFam" id="3.30.365.10:FF:000001">
    <property type="entry name" value="Xanthine dehydrogenase oxidase"/>
    <property type="match status" value="1"/>
</dbReference>
<dbReference type="InterPro" id="IPR012675">
    <property type="entry name" value="Beta-grasp_dom_sf"/>
</dbReference>
<feature type="binding site" evidence="14">
    <location>
        <position position="84"/>
    </location>
    <ligand>
        <name>[2Fe-2S] cluster</name>
        <dbReference type="ChEBI" id="CHEBI:190135"/>
        <label>1</label>
    </ligand>
</feature>
<evidence type="ECO:0000256" key="1">
    <source>
        <dbReference type="ARBA" id="ARBA00001974"/>
    </source>
</evidence>
<dbReference type="InterPro" id="IPR001041">
    <property type="entry name" value="2Fe-2S_ferredoxin-type"/>
</dbReference>
<dbReference type="PANTHER" id="PTHR45444">
    <property type="entry name" value="XANTHINE DEHYDROGENASE"/>
    <property type="match status" value="1"/>
</dbReference>
<dbReference type="InterPro" id="IPR002888">
    <property type="entry name" value="2Fe-2S-bd"/>
</dbReference>
<dbReference type="SUPFAM" id="SSF56176">
    <property type="entry name" value="FAD-binding/transporter-associated domain-like"/>
    <property type="match status" value="1"/>
</dbReference>
<dbReference type="Pfam" id="PF20256">
    <property type="entry name" value="MoCoBD_2"/>
    <property type="match status" value="1"/>
</dbReference>
<feature type="binding site" evidence="14">
    <location>
        <position position="1055"/>
    </location>
    <ligand>
        <name>Mo-molybdopterin</name>
        <dbReference type="ChEBI" id="CHEBI:71302"/>
    </ligand>
    <ligandPart>
        <name>Mo</name>
        <dbReference type="ChEBI" id="CHEBI:28685"/>
    </ligandPart>
</feature>
<organism evidence="16 17">
    <name type="scientific">Hypsibius exemplaris</name>
    <name type="common">Freshwater tardigrade</name>
    <dbReference type="NCBI Taxonomy" id="2072580"/>
    <lineage>
        <taxon>Eukaryota</taxon>
        <taxon>Metazoa</taxon>
        <taxon>Ecdysozoa</taxon>
        <taxon>Tardigrada</taxon>
        <taxon>Eutardigrada</taxon>
        <taxon>Parachela</taxon>
        <taxon>Hypsibioidea</taxon>
        <taxon>Hypsibiidae</taxon>
        <taxon>Hypsibius</taxon>
    </lineage>
</organism>
<dbReference type="InterPro" id="IPR036683">
    <property type="entry name" value="CO_DH_flav_C_dom_sf"/>
</dbReference>
<dbReference type="SMART" id="SM01008">
    <property type="entry name" value="Ald_Xan_dh_C"/>
    <property type="match status" value="1"/>
</dbReference>
<dbReference type="SMART" id="SM01092">
    <property type="entry name" value="CO_deh_flav_C"/>
    <property type="match status" value="1"/>
</dbReference>
<dbReference type="SUPFAM" id="SSF47741">
    <property type="entry name" value="CO dehydrogenase ISP C-domain like"/>
    <property type="match status" value="1"/>
</dbReference>
<dbReference type="Pfam" id="PF01315">
    <property type="entry name" value="Ald_Xan_dh_C"/>
    <property type="match status" value="1"/>
</dbReference>
<proteinExistence type="inferred from homology"/>
<evidence type="ECO:0000256" key="8">
    <source>
        <dbReference type="ARBA" id="ARBA00023002"/>
    </source>
</evidence>
<sequence length="1290" mass="141069">MAPPLEDGKSQADSAISVVINGTQYQVPRSFSAVTLNEYLRNHLHLTGTKILCGEGGCGVCMVHAVYPDPSGSGKTFRRNLNSCLCPILACDGYEITTVEGLGDQKHPHPIQQRLTDHYGTQCGYCTPGWIMSMYSLTQEHTDGALTKNLVEESLDGNICRCTGYRPILDAFKSFAKDEFKEPDGLGIDLEDLGTAVCNKTGKKCAGSCGNNGIICVKPLPTVIADNAPPWFQPASLDELFQLRKDLQEKNPYFLVGHTGVGVYNDGPYHAFVDMRHVKELFVIDTNSEKLTIGAGLALTDVINLFQLEAARTPGFAYLKQLAAMISKTAHVGVRNVGSIGGNLAMKNRHQEFPSDSFTCLAVADARIIVGPEERSYSTTEFLDVDMKDKLILRIELQPFSSENFFKTFKVMIRAQNSHGYVNAGFRVELDKSKTGALVVTGSAIVLANIHPKFVHASKTEAFLLGKDLANVKDMQAALAVLNDEVNPEAKDDEASPAYRKNLCVTLFYRFILEIVGDGAEGRYHSGVTGIVRPLSSGSQSFETMEKNWPLTKPMPKLESLQQCTGEAKYISDIDEFGMLHAVFATSTEGNASIFKIDPTDALAVPGVLKVFTADHIPGNNVISSPSEEPEELLASSRVVYHGQPLAIIVGVTRAAAEEGARLVKVEYRDVQPVVLTAKDAMREKSFFDQKPDQVEAGGDADKAIEGAARKVSGELELGGQVHFHMETQTSVVRPTEDGLDIEAGTQWIDHAQTAVSRSCGIPKNAINVSVKRVGGGFGAKVTRSSIITCGTAVAAFLTRRSVKMHMSLVDNLKTIGKRYPYFTKYEAGFDDSGKLLGIKMEIYCNLGSQKNDSPIGHSKSFVENAYKCPAWKLTYYACKTNLPPNTYCRGPGSTESVYFVETLMEHVAASLGKTPIDIKQQNFFKDGDKTMDGSRLSDVRLPQVTEQLLKDADVTNRLESVKDFNKANRWLKRGLAVVPLRYPCTPTFFTYGCLVAVYHTGGYVSVTHGGIEIGQGINTKVAQVVAHELEIDMKYIRIQPTQGITNANAFATGGSITSELACQAAMDCCKELKGRIDPVKKSVGCKTWEETIETCYGMGVDLSARAWVAPKPAQKSIYNTYACTATEVELNVLTGEYQVNRMDVLYDVGESMSPLIDIGQVEGALVMGLGYYTTEELLYSKTNGENLAPGTWKYKPPMSKDIPVDLRVKFLKNSPNPSGILRSKLVAEPPLNMSCSVVFALRDAIKASRAENEKHATNAPTWIEIVAPLTVERAQQLCKLDLSLLRYRD</sequence>
<dbReference type="FunFam" id="3.30.365.10:FF:000002">
    <property type="entry name" value="Xanthine dehydrogenase oxidase"/>
    <property type="match status" value="1"/>
</dbReference>
<dbReference type="SUPFAM" id="SSF55447">
    <property type="entry name" value="CO dehydrogenase flavoprotein C-terminal domain-like"/>
    <property type="match status" value="1"/>
</dbReference>
<keyword evidence="9 14" id="KW-0408">Iron</keyword>
<feature type="binding site" evidence="14">
    <location>
        <position position="58"/>
    </location>
    <ligand>
        <name>[2Fe-2S] cluster</name>
        <dbReference type="ChEBI" id="CHEBI:190135"/>
        <label>1</label>
    </ligand>
</feature>
<feature type="binding site" evidence="13">
    <location>
        <position position="410"/>
    </location>
    <ligand>
        <name>FAD</name>
        <dbReference type="ChEBI" id="CHEBI:57692"/>
    </ligand>
</feature>
<protein>
    <submittedName>
        <fullName evidence="16">Xanthine dehydrogenase</fullName>
    </submittedName>
</protein>
<dbReference type="Pfam" id="PF03450">
    <property type="entry name" value="CO_deh_flav_C"/>
    <property type="match status" value="1"/>
</dbReference>
<dbReference type="PROSITE" id="PS51387">
    <property type="entry name" value="FAD_PCMH"/>
    <property type="match status" value="1"/>
</dbReference>
<feature type="binding site" evidence="14">
    <location>
        <position position="162"/>
    </location>
    <ligand>
        <name>[2Fe-2S] cluster</name>
        <dbReference type="ChEBI" id="CHEBI:190135"/>
        <label>2</label>
    </ligand>
</feature>
<dbReference type="InterPro" id="IPR008274">
    <property type="entry name" value="AldOxase/xan_DH_MoCoBD1"/>
</dbReference>
<dbReference type="InterPro" id="IPR006058">
    <property type="entry name" value="2Fe2S_fd_BS"/>
</dbReference>
<evidence type="ECO:0000259" key="15">
    <source>
        <dbReference type="PROSITE" id="PS51387"/>
    </source>
</evidence>
<dbReference type="InterPro" id="IPR005107">
    <property type="entry name" value="CO_DH_flav_C"/>
</dbReference>
<dbReference type="InterPro" id="IPR016166">
    <property type="entry name" value="FAD-bd_PCMH"/>
</dbReference>
<comment type="similarity">
    <text evidence="2">Belongs to the xanthine dehydrogenase family.</text>
</comment>
<dbReference type="GO" id="GO:0051537">
    <property type="term" value="F:2 iron, 2 sulfur cluster binding"/>
    <property type="evidence" value="ECO:0007669"/>
    <property type="project" value="UniProtKB-KW"/>
</dbReference>
<accession>A0A1W0WTX4</accession>
<dbReference type="OrthoDB" id="8300278at2759"/>
<dbReference type="InterPro" id="IPR046867">
    <property type="entry name" value="AldOxase/xan_DH_MoCoBD2"/>
</dbReference>
<evidence type="ECO:0000256" key="13">
    <source>
        <dbReference type="PIRSR" id="PIRSR000127-2"/>
    </source>
</evidence>
<comment type="cofactor">
    <cofactor evidence="1 13">
        <name>FAD</name>
        <dbReference type="ChEBI" id="CHEBI:57692"/>
    </cofactor>
</comment>
<keyword evidence="5 14" id="KW-0001">2Fe-2S</keyword>
<feature type="binding site" evidence="14">
    <location>
        <position position="53"/>
    </location>
    <ligand>
        <name>[2Fe-2S] cluster</name>
        <dbReference type="ChEBI" id="CHEBI:190135"/>
        <label>1</label>
    </ligand>
</feature>
<feature type="binding site" evidence="14">
    <location>
        <position position="123"/>
    </location>
    <ligand>
        <name>[2Fe-2S] cluster</name>
        <dbReference type="ChEBI" id="CHEBI:190135"/>
        <label>2</label>
    </ligand>
</feature>
<dbReference type="Gene3D" id="3.30.365.10">
    <property type="entry name" value="Aldehyde oxidase/xanthine dehydrogenase, molybdopterin binding domain"/>
    <property type="match status" value="4"/>
</dbReference>
<evidence type="ECO:0000256" key="7">
    <source>
        <dbReference type="ARBA" id="ARBA00022827"/>
    </source>
</evidence>
<feature type="active site" description="Proton acceptor" evidence="12">
    <location>
        <position position="1229"/>
    </location>
</feature>
<keyword evidence="8" id="KW-0560">Oxidoreductase</keyword>
<evidence type="ECO:0000313" key="17">
    <source>
        <dbReference type="Proteomes" id="UP000192578"/>
    </source>
</evidence>
<dbReference type="InterPro" id="IPR037165">
    <property type="entry name" value="AldOxase/xan_DH_Mopterin-bd_sf"/>
</dbReference>
<evidence type="ECO:0000313" key="16">
    <source>
        <dbReference type="EMBL" id="OQV18654.1"/>
    </source>
</evidence>
<feature type="binding site" evidence="14">
    <location>
        <position position="160"/>
    </location>
    <ligand>
        <name>[2Fe-2S] cluster</name>
        <dbReference type="ChEBI" id="CHEBI:190135"/>
        <label>2</label>
    </ligand>
</feature>
<dbReference type="GO" id="GO:0005506">
    <property type="term" value="F:iron ion binding"/>
    <property type="evidence" value="ECO:0007669"/>
    <property type="project" value="InterPro"/>
</dbReference>
<evidence type="ECO:0000256" key="5">
    <source>
        <dbReference type="ARBA" id="ARBA00022714"/>
    </source>
</evidence>
<evidence type="ECO:0000256" key="14">
    <source>
        <dbReference type="PIRSR" id="PIRSR000127-3"/>
    </source>
</evidence>
<dbReference type="InterPro" id="IPR036318">
    <property type="entry name" value="FAD-bd_PCMH-like_sf"/>
</dbReference>
<dbReference type="InterPro" id="IPR036010">
    <property type="entry name" value="2Fe-2S_ferredoxin-like_sf"/>
</dbReference>
<comment type="cofactor">
    <cofactor evidence="14">
        <name>[2Fe-2S] cluster</name>
        <dbReference type="ChEBI" id="CHEBI:190135"/>
    </cofactor>
    <text evidence="14">Binds 2 [2Fe-2S] clusters.</text>
</comment>
<dbReference type="Gene3D" id="3.10.20.30">
    <property type="match status" value="1"/>
</dbReference>
<evidence type="ECO:0000256" key="2">
    <source>
        <dbReference type="ARBA" id="ARBA00006849"/>
    </source>
</evidence>
<feature type="binding site" evidence="13">
    <location>
        <begin position="339"/>
        <end position="343"/>
    </location>
    <ligand>
        <name>FAD</name>
        <dbReference type="ChEBI" id="CHEBI:57692"/>
    </ligand>
</feature>
<dbReference type="InterPro" id="IPR016169">
    <property type="entry name" value="FAD-bd_PCMH_sub2"/>
</dbReference>
<name>A0A1W0WTX4_HYPEX</name>
<dbReference type="PROSITE" id="PS00197">
    <property type="entry name" value="2FE2S_FER_1"/>
    <property type="match status" value="1"/>
</dbReference>
<feature type="binding site" evidence="14">
    <location>
        <position position="778"/>
    </location>
    <ligand>
        <name>Mo-molybdopterin</name>
        <dbReference type="ChEBI" id="CHEBI:71302"/>
    </ligand>
    <ligandPart>
        <name>Mo</name>
        <dbReference type="ChEBI" id="CHEBI:28685"/>
    </ligandPart>
</feature>
<dbReference type="Pfam" id="PF00111">
    <property type="entry name" value="Fer2"/>
    <property type="match status" value="1"/>
</dbReference>
<keyword evidence="6 14" id="KW-0479">Metal-binding</keyword>
<dbReference type="EMBL" id="MTYJ01000047">
    <property type="protein sequence ID" value="OQV18654.1"/>
    <property type="molecule type" value="Genomic_DNA"/>
</dbReference>
<evidence type="ECO:0000256" key="11">
    <source>
        <dbReference type="ARBA" id="ARBA00034078"/>
    </source>
</evidence>
<dbReference type="InterPro" id="IPR002346">
    <property type="entry name" value="Mopterin_DH_FAD-bd"/>
</dbReference>
<dbReference type="Proteomes" id="UP000192578">
    <property type="component" value="Unassembled WGS sequence"/>
</dbReference>
<dbReference type="PANTHER" id="PTHR45444:SF3">
    <property type="entry name" value="XANTHINE DEHYDROGENASE"/>
    <property type="match status" value="1"/>
</dbReference>
<comment type="cofactor">
    <cofactor evidence="14">
        <name>Mo-molybdopterin</name>
        <dbReference type="ChEBI" id="CHEBI:71302"/>
    </cofactor>
    <text evidence="14">Binds 1 Mo-molybdopterin (Mo-MPT) cofactor per subunit.</text>
</comment>
<feature type="binding site" evidence="14">
    <location>
        <position position="890"/>
    </location>
    <ligand>
        <name>Mo-molybdopterin</name>
        <dbReference type="ChEBI" id="CHEBI:71302"/>
    </ligand>
    <ligandPart>
        <name>Mo</name>
        <dbReference type="ChEBI" id="CHEBI:28685"/>
    </ligandPart>
</feature>
<dbReference type="Pfam" id="PF00941">
    <property type="entry name" value="FAD_binding_5"/>
    <property type="match status" value="1"/>
</dbReference>
<gene>
    <name evidence="16" type="ORF">BV898_07283</name>
</gene>
<feature type="domain" description="FAD-binding PCMH-type" evidence="15">
    <location>
        <begin position="224"/>
        <end position="402"/>
    </location>
</feature>
<dbReference type="SUPFAM" id="SSF54292">
    <property type="entry name" value="2Fe-2S ferredoxin-like"/>
    <property type="match status" value="1"/>
</dbReference>
<feature type="binding site" evidence="14">
    <location>
        <position position="61"/>
    </location>
    <ligand>
        <name>[2Fe-2S] cluster</name>
        <dbReference type="ChEBI" id="CHEBI:190135"/>
        <label>1</label>
    </ligand>
</feature>
<dbReference type="InterPro" id="IPR016208">
    <property type="entry name" value="Ald_Oxase/xanthine_DH-like"/>
</dbReference>
<dbReference type="InterPro" id="IPR036856">
    <property type="entry name" value="Ald_Oxase/Xan_DH_a/b_sf"/>
</dbReference>
<keyword evidence="3 14" id="KW-0500">Molybdenum</keyword>
<dbReference type="Pfam" id="PF02738">
    <property type="entry name" value="MoCoBD_1"/>
    <property type="match status" value="1"/>
</dbReference>
<evidence type="ECO:0000256" key="10">
    <source>
        <dbReference type="ARBA" id="ARBA00023014"/>
    </source>
</evidence>
<feature type="binding site" evidence="14">
    <location>
        <position position="126"/>
    </location>
    <ligand>
        <name>[2Fe-2S] cluster</name>
        <dbReference type="ChEBI" id="CHEBI:190135"/>
        <label>2</label>
    </ligand>
</feature>
<dbReference type="Gene3D" id="1.10.150.120">
    <property type="entry name" value="[2Fe-2S]-binding domain"/>
    <property type="match status" value="1"/>
</dbReference>
<feature type="binding site" evidence="14">
    <location>
        <position position="747"/>
    </location>
    <ligand>
        <name>Mo-molybdopterin</name>
        <dbReference type="ChEBI" id="CHEBI:71302"/>
    </ligand>
    <ligandPart>
        <name>Mo</name>
        <dbReference type="ChEBI" id="CHEBI:28685"/>
    </ligandPart>
</feature>
<dbReference type="SUPFAM" id="SSF54665">
    <property type="entry name" value="CO dehydrogenase molybdoprotein N-domain-like"/>
    <property type="match status" value="1"/>
</dbReference>
<evidence type="ECO:0000256" key="4">
    <source>
        <dbReference type="ARBA" id="ARBA00022630"/>
    </source>
</evidence>
<dbReference type="InterPro" id="IPR000674">
    <property type="entry name" value="Ald_Oxase/Xan_DH_a/b"/>
</dbReference>